<sequence length="331" mass="38062">MESLAKTIDSVNNSFVISILPDSAFIDFVKNFKPVIDTITVIYSTLLNIFVLYSLPIFHRGLKFHIHLRFDISTILSYVIPLNGYSKAFAVPITLLPLRIFEIICASIVCGAITNIILERLLATILINFYESWISYTFVIGIGALTGTIFALFTCLMLFFNNGFILVFPLGFALFFGMIVAVLYITHKNTKLFAIRTTSDMSLSQRYQLSENLRLIKILRILLLTEVLCNSCNMSAFFAYFITDNFWVKIFLHYVWQWIGFTFATSVLGIFYMFLSKDTRPKFRRLCQVRRSTKVESRSALSIKTTMGEQMVFQNNQEADVYFKQLASSWN</sequence>
<feature type="transmembrane region" description="Helical" evidence="2">
    <location>
        <begin position="254"/>
        <end position="275"/>
    </location>
</feature>
<dbReference type="GO" id="GO:0007606">
    <property type="term" value="P:sensory perception of chemical stimulus"/>
    <property type="evidence" value="ECO:0007669"/>
    <property type="project" value="InterPro"/>
</dbReference>
<proteinExistence type="inferred from homology"/>
<reference evidence="3" key="1">
    <citation type="journal article" date="2013" name="Genetics">
        <title>The draft genome and transcriptome of Panagrellus redivivus are shaped by the harsh demands of a free-living lifestyle.</title>
        <authorList>
            <person name="Srinivasan J."/>
            <person name="Dillman A.R."/>
            <person name="Macchietto M.G."/>
            <person name="Heikkinen L."/>
            <person name="Lakso M."/>
            <person name="Fracchia K.M."/>
            <person name="Antoshechkin I."/>
            <person name="Mortazavi A."/>
            <person name="Wong G."/>
            <person name="Sternberg P.W."/>
        </authorList>
    </citation>
    <scope>NUCLEOTIDE SEQUENCE [LARGE SCALE GENOMIC DNA]</scope>
    <source>
        <strain evidence="3">MT8872</strain>
    </source>
</reference>
<dbReference type="InterPro" id="IPR004151">
    <property type="entry name" value="7TM_GPCR_serpentine_rcpt_Sre"/>
</dbReference>
<evidence type="ECO:0000256" key="1">
    <source>
        <dbReference type="ARBA" id="ARBA00006803"/>
    </source>
</evidence>
<keyword evidence="2" id="KW-0812">Transmembrane</keyword>
<accession>A0A7E4VY59</accession>
<evidence type="ECO:0000313" key="3">
    <source>
        <dbReference type="Proteomes" id="UP000492821"/>
    </source>
</evidence>
<feature type="transmembrane region" description="Helical" evidence="2">
    <location>
        <begin position="138"/>
        <end position="160"/>
    </location>
</feature>
<keyword evidence="2" id="KW-1133">Transmembrane helix</keyword>
<reference evidence="4" key="2">
    <citation type="submission" date="2020-10" db="UniProtKB">
        <authorList>
            <consortium name="WormBaseParasite"/>
        </authorList>
    </citation>
    <scope>IDENTIFICATION</scope>
</reference>
<name>A0A7E4VY59_PANRE</name>
<evidence type="ECO:0000256" key="2">
    <source>
        <dbReference type="SAM" id="Phobius"/>
    </source>
</evidence>
<feature type="transmembrane region" description="Helical" evidence="2">
    <location>
        <begin position="35"/>
        <end position="56"/>
    </location>
</feature>
<organism evidence="3 4">
    <name type="scientific">Panagrellus redivivus</name>
    <name type="common">Microworm</name>
    <dbReference type="NCBI Taxonomy" id="6233"/>
    <lineage>
        <taxon>Eukaryota</taxon>
        <taxon>Metazoa</taxon>
        <taxon>Ecdysozoa</taxon>
        <taxon>Nematoda</taxon>
        <taxon>Chromadorea</taxon>
        <taxon>Rhabditida</taxon>
        <taxon>Tylenchina</taxon>
        <taxon>Panagrolaimomorpha</taxon>
        <taxon>Panagrolaimoidea</taxon>
        <taxon>Panagrolaimidae</taxon>
        <taxon>Panagrellus</taxon>
    </lineage>
</organism>
<evidence type="ECO:0000313" key="4">
    <source>
        <dbReference type="WBParaSite" id="Pan_g4550.t1"/>
    </source>
</evidence>
<dbReference type="Proteomes" id="UP000492821">
    <property type="component" value="Unassembled WGS sequence"/>
</dbReference>
<dbReference type="InterPro" id="IPR052854">
    <property type="entry name" value="Serpentine_rcpt_epsilon"/>
</dbReference>
<dbReference type="AlphaFoldDB" id="A0A7E4VY59"/>
<keyword evidence="3" id="KW-1185">Reference proteome</keyword>
<feature type="transmembrane region" description="Helical" evidence="2">
    <location>
        <begin position="98"/>
        <end position="118"/>
    </location>
</feature>
<comment type="similarity">
    <text evidence="1">Belongs to the nematode receptor-like protein sre family.</text>
</comment>
<dbReference type="PANTHER" id="PTHR47518:SF11">
    <property type="entry name" value="SERPENTINE RECEPTOR, CLASS E (EPSILON)-RELATED"/>
    <property type="match status" value="1"/>
</dbReference>
<protein>
    <submittedName>
        <fullName evidence="4">Serpentine Receptor, class E (Epsilon)</fullName>
    </submittedName>
</protein>
<dbReference type="WBParaSite" id="Pan_g4550.t1">
    <property type="protein sequence ID" value="Pan_g4550.t1"/>
    <property type="gene ID" value="Pan_g4550"/>
</dbReference>
<keyword evidence="2" id="KW-0472">Membrane</keyword>
<feature type="transmembrane region" description="Helical" evidence="2">
    <location>
        <begin position="166"/>
        <end position="186"/>
    </location>
</feature>
<dbReference type="PANTHER" id="PTHR47518">
    <property type="entry name" value="SERPENTINE RECEPTOR CLASS EPSILON-13-RELATED"/>
    <property type="match status" value="1"/>
</dbReference>
<dbReference type="GO" id="GO:0016020">
    <property type="term" value="C:membrane"/>
    <property type="evidence" value="ECO:0007669"/>
    <property type="project" value="InterPro"/>
</dbReference>
<dbReference type="Pfam" id="PF03125">
    <property type="entry name" value="Sre"/>
    <property type="match status" value="1"/>
</dbReference>
<feature type="transmembrane region" description="Helical" evidence="2">
    <location>
        <begin position="221"/>
        <end position="242"/>
    </location>
</feature>